<comment type="caution">
    <text evidence="1">The sequence shown here is derived from an EMBL/GenBank/DDBJ whole genome shotgun (WGS) entry which is preliminary data.</text>
</comment>
<keyword evidence="2" id="KW-1185">Reference proteome</keyword>
<name>A0A9Q0JTZ9_9MAGN</name>
<reference evidence="1" key="1">
    <citation type="journal article" date="2023" name="Plant J.">
        <title>The genome of the king protea, Protea cynaroides.</title>
        <authorList>
            <person name="Chang J."/>
            <person name="Duong T.A."/>
            <person name="Schoeman C."/>
            <person name="Ma X."/>
            <person name="Roodt D."/>
            <person name="Barker N."/>
            <person name="Li Z."/>
            <person name="Van de Peer Y."/>
            <person name="Mizrachi E."/>
        </authorList>
    </citation>
    <scope>NUCLEOTIDE SEQUENCE</scope>
    <source>
        <tissue evidence="1">Young leaves</tissue>
    </source>
</reference>
<evidence type="ECO:0000313" key="1">
    <source>
        <dbReference type="EMBL" id="KAJ4952699.1"/>
    </source>
</evidence>
<accession>A0A9Q0JTZ9</accession>
<sequence>MESSTEMGFSSGRCRRVAGQGRWAIAIVCSILQARLAIEDREPTKMMLTELERSTLIGDCGRWSVGLGWKEIIGTHPRTRSSVLLRWIVPIVESISQVDQVKPIESHQFSSGRPTAKDIELMIPGTAYLVSTMPLKWMVPSLSPPTSMVVCPRPRSTSFLLSRSTFG</sequence>
<dbReference type="AlphaFoldDB" id="A0A9Q0JTZ9"/>
<evidence type="ECO:0000313" key="2">
    <source>
        <dbReference type="Proteomes" id="UP001141806"/>
    </source>
</evidence>
<gene>
    <name evidence="1" type="ORF">NE237_029531</name>
</gene>
<dbReference type="Proteomes" id="UP001141806">
    <property type="component" value="Unassembled WGS sequence"/>
</dbReference>
<dbReference type="EMBL" id="JAMYWD010000012">
    <property type="protein sequence ID" value="KAJ4952699.1"/>
    <property type="molecule type" value="Genomic_DNA"/>
</dbReference>
<proteinExistence type="predicted"/>
<protein>
    <submittedName>
        <fullName evidence="1">Uncharacterized protein</fullName>
    </submittedName>
</protein>
<organism evidence="1 2">
    <name type="scientific">Protea cynaroides</name>
    <dbReference type="NCBI Taxonomy" id="273540"/>
    <lineage>
        <taxon>Eukaryota</taxon>
        <taxon>Viridiplantae</taxon>
        <taxon>Streptophyta</taxon>
        <taxon>Embryophyta</taxon>
        <taxon>Tracheophyta</taxon>
        <taxon>Spermatophyta</taxon>
        <taxon>Magnoliopsida</taxon>
        <taxon>Proteales</taxon>
        <taxon>Proteaceae</taxon>
        <taxon>Protea</taxon>
    </lineage>
</organism>